<keyword evidence="5 6" id="KW-0472">Membrane</keyword>
<evidence type="ECO:0000313" key="8">
    <source>
        <dbReference type="Proteomes" id="UP000887572"/>
    </source>
</evidence>
<dbReference type="GO" id="GO:0016020">
    <property type="term" value="C:membrane"/>
    <property type="evidence" value="ECO:0007669"/>
    <property type="project" value="UniProtKB-SubCell"/>
</dbReference>
<keyword evidence="8" id="KW-1185">Reference proteome</keyword>
<dbReference type="Proteomes" id="UP000887572">
    <property type="component" value="Unplaced"/>
</dbReference>
<feature type="transmembrane region" description="Helical" evidence="6">
    <location>
        <begin position="185"/>
        <end position="205"/>
    </location>
</feature>
<sequence>MASANERAEKAAVSGKGYERSQLAIAALMILSNLFVGITFACIVPFFPIEARAKGLSTSQVGLVIGILQLSTFFISPVFGKYMVILGINRAFIGGLCLTSLCTMALGLSPYLPFGTPFFVGVLLLRVGQSIGNASYSTSAWALIGHLFPERIVMFTALLEVAYGLGFTIGPVLGSILFEIGGFGLPLYSVGASFAFVLVPSAILFRSKYITATGNQDVQSGTAEAEEVPRVLQLLAIPDLFLSVTSMFLNSVCWYFYEPSLTDYMATFNLKWSPSILSGFLMSIVSVVYIISAPVWSFFVERYLSDQMRPMMLMVSVGMAIVTLLMGPSPLLGLPRSFLIITFAFGLLGFVAGIAYVPVFKWCIDAAKKKGLNGTSPGICGCVSSFIQSALSLGAFVATSLGGLSAQNLGFAWTATLVAGIQLIFIAVQIVYWLLQSRKSQRNDSIHPTA</sequence>
<dbReference type="PANTHER" id="PTHR23506:SF26">
    <property type="entry name" value="MFS-TYPE TRANSPORTER SLC18B1"/>
    <property type="match status" value="1"/>
</dbReference>
<dbReference type="Pfam" id="PF07690">
    <property type="entry name" value="MFS_1"/>
    <property type="match status" value="1"/>
</dbReference>
<evidence type="ECO:0000256" key="4">
    <source>
        <dbReference type="ARBA" id="ARBA00022989"/>
    </source>
</evidence>
<evidence type="ECO:0000313" key="9">
    <source>
        <dbReference type="WBParaSite" id="Gr19_v10_g610.t1"/>
    </source>
</evidence>
<feature type="transmembrane region" description="Helical" evidence="6">
    <location>
        <begin position="59"/>
        <end position="79"/>
    </location>
</feature>
<name>A0A914I1U5_GLORO</name>
<proteinExistence type="predicted"/>
<dbReference type="Gene3D" id="1.20.1250.20">
    <property type="entry name" value="MFS general substrate transporter like domains"/>
    <property type="match status" value="2"/>
</dbReference>
<comment type="subcellular location">
    <subcellularLocation>
        <location evidence="1">Membrane</location>
        <topology evidence="1">Multi-pass membrane protein</topology>
    </subcellularLocation>
</comment>
<evidence type="ECO:0000256" key="5">
    <source>
        <dbReference type="ARBA" id="ARBA00023136"/>
    </source>
</evidence>
<dbReference type="GO" id="GO:0022857">
    <property type="term" value="F:transmembrane transporter activity"/>
    <property type="evidence" value="ECO:0007669"/>
    <property type="project" value="InterPro"/>
</dbReference>
<dbReference type="InterPro" id="IPR036259">
    <property type="entry name" value="MFS_trans_sf"/>
</dbReference>
<feature type="transmembrane region" description="Helical" evidence="6">
    <location>
        <begin position="91"/>
        <end position="112"/>
    </location>
</feature>
<dbReference type="WBParaSite" id="Gr19_v10_g610.t1">
    <property type="protein sequence ID" value="Gr19_v10_g610.t1"/>
    <property type="gene ID" value="Gr19_v10_g610"/>
</dbReference>
<organism evidence="8 9">
    <name type="scientific">Globodera rostochiensis</name>
    <name type="common">Golden nematode worm</name>
    <name type="synonym">Heterodera rostochiensis</name>
    <dbReference type="NCBI Taxonomy" id="31243"/>
    <lineage>
        <taxon>Eukaryota</taxon>
        <taxon>Metazoa</taxon>
        <taxon>Ecdysozoa</taxon>
        <taxon>Nematoda</taxon>
        <taxon>Chromadorea</taxon>
        <taxon>Rhabditida</taxon>
        <taxon>Tylenchina</taxon>
        <taxon>Tylenchomorpha</taxon>
        <taxon>Tylenchoidea</taxon>
        <taxon>Heteroderidae</taxon>
        <taxon>Heteroderinae</taxon>
        <taxon>Globodera</taxon>
    </lineage>
</organism>
<feature type="transmembrane region" description="Helical" evidence="6">
    <location>
        <begin position="118"/>
        <end position="145"/>
    </location>
</feature>
<dbReference type="InterPro" id="IPR011701">
    <property type="entry name" value="MFS"/>
</dbReference>
<feature type="transmembrane region" description="Helical" evidence="6">
    <location>
        <begin position="410"/>
        <end position="435"/>
    </location>
</feature>
<dbReference type="InterPro" id="IPR050930">
    <property type="entry name" value="MFS_Vesicular_Transporter"/>
</dbReference>
<feature type="transmembrane region" description="Helical" evidence="6">
    <location>
        <begin position="23"/>
        <end position="47"/>
    </location>
</feature>
<keyword evidence="2" id="KW-0813">Transport</keyword>
<protein>
    <submittedName>
        <fullName evidence="9">Major facilitator superfamily (MFS) profile domain-containing protein</fullName>
    </submittedName>
</protein>
<feature type="transmembrane region" description="Helical" evidence="6">
    <location>
        <begin position="277"/>
        <end position="299"/>
    </location>
</feature>
<accession>A0A914I1U5</accession>
<dbReference type="AlphaFoldDB" id="A0A914I1U5"/>
<feature type="transmembrane region" description="Helical" evidence="6">
    <location>
        <begin position="240"/>
        <end position="257"/>
    </location>
</feature>
<evidence type="ECO:0000256" key="2">
    <source>
        <dbReference type="ARBA" id="ARBA00022448"/>
    </source>
</evidence>
<feature type="transmembrane region" description="Helical" evidence="6">
    <location>
        <begin position="378"/>
        <end position="398"/>
    </location>
</feature>
<evidence type="ECO:0000256" key="6">
    <source>
        <dbReference type="SAM" id="Phobius"/>
    </source>
</evidence>
<feature type="domain" description="Major facilitator superfamily (MFS) profile" evidence="7">
    <location>
        <begin position="25"/>
        <end position="439"/>
    </location>
</feature>
<evidence type="ECO:0000256" key="3">
    <source>
        <dbReference type="ARBA" id="ARBA00022692"/>
    </source>
</evidence>
<dbReference type="PANTHER" id="PTHR23506">
    <property type="entry name" value="GH10249P"/>
    <property type="match status" value="1"/>
</dbReference>
<evidence type="ECO:0000256" key="1">
    <source>
        <dbReference type="ARBA" id="ARBA00004141"/>
    </source>
</evidence>
<reference evidence="9" key="1">
    <citation type="submission" date="2022-11" db="UniProtKB">
        <authorList>
            <consortium name="WormBaseParasite"/>
        </authorList>
    </citation>
    <scope>IDENTIFICATION</scope>
</reference>
<keyword evidence="4 6" id="KW-1133">Transmembrane helix</keyword>
<dbReference type="SUPFAM" id="SSF103473">
    <property type="entry name" value="MFS general substrate transporter"/>
    <property type="match status" value="1"/>
</dbReference>
<dbReference type="InterPro" id="IPR020846">
    <property type="entry name" value="MFS_dom"/>
</dbReference>
<evidence type="ECO:0000259" key="7">
    <source>
        <dbReference type="PROSITE" id="PS50850"/>
    </source>
</evidence>
<feature type="transmembrane region" description="Helical" evidence="6">
    <location>
        <begin position="311"/>
        <end position="332"/>
    </location>
</feature>
<keyword evidence="3 6" id="KW-0812">Transmembrane</keyword>
<feature type="transmembrane region" description="Helical" evidence="6">
    <location>
        <begin position="338"/>
        <end position="357"/>
    </location>
</feature>
<feature type="transmembrane region" description="Helical" evidence="6">
    <location>
        <begin position="152"/>
        <end position="173"/>
    </location>
</feature>
<dbReference type="PROSITE" id="PS50850">
    <property type="entry name" value="MFS"/>
    <property type="match status" value="1"/>
</dbReference>